<sequence length="198" mass="21256">MANTSKDLLRFEHRNSSTSAIESALLVCRKKGSLSETREPDPDEKLVTAPVPKSQVLGKVKDFLGVISEANKRLELDAKDNAKAYDIEVLTGNESNVIEMDLMLGVADLNTPEAVAAAESAIAGNQPVIPLAASSSETGSDDGSDDDDTDYNKKSDDDDNGNDKACSPLKLKTAEDDSSSKSTKKDRSNKRPRIIELS</sequence>
<dbReference type="PANTHER" id="PTHR28674">
    <property type="entry name" value="SIMILAR TO DNA SEGMENT, CHR 10, WAYNE STATE UNIVERSITY 102,-EXPRESSED"/>
    <property type="match status" value="1"/>
</dbReference>
<gene>
    <name evidence="2" type="ORF">SLEP1_g33980</name>
</gene>
<feature type="compositionally biased region" description="Acidic residues" evidence="1">
    <location>
        <begin position="139"/>
        <end position="149"/>
    </location>
</feature>
<protein>
    <submittedName>
        <fullName evidence="2">Uncharacterized protein</fullName>
    </submittedName>
</protein>
<dbReference type="PANTHER" id="PTHR28674:SF1">
    <property type="entry name" value="NOP PROTEIN CHAPERONE 1"/>
    <property type="match status" value="1"/>
</dbReference>
<name>A0AAV5KIG4_9ROSI</name>
<feature type="compositionally biased region" description="Basic and acidic residues" evidence="1">
    <location>
        <begin position="172"/>
        <end position="186"/>
    </location>
</feature>
<organism evidence="2 3">
    <name type="scientific">Rubroshorea leprosula</name>
    <dbReference type="NCBI Taxonomy" id="152421"/>
    <lineage>
        <taxon>Eukaryota</taxon>
        <taxon>Viridiplantae</taxon>
        <taxon>Streptophyta</taxon>
        <taxon>Embryophyta</taxon>
        <taxon>Tracheophyta</taxon>
        <taxon>Spermatophyta</taxon>
        <taxon>Magnoliopsida</taxon>
        <taxon>eudicotyledons</taxon>
        <taxon>Gunneridae</taxon>
        <taxon>Pentapetalae</taxon>
        <taxon>rosids</taxon>
        <taxon>malvids</taxon>
        <taxon>Malvales</taxon>
        <taxon>Dipterocarpaceae</taxon>
        <taxon>Rubroshorea</taxon>
    </lineage>
</organism>
<dbReference type="Proteomes" id="UP001054252">
    <property type="component" value="Unassembled WGS sequence"/>
</dbReference>
<dbReference type="InterPro" id="IPR027921">
    <property type="entry name" value="NOPCHAP1"/>
</dbReference>
<evidence type="ECO:0000313" key="2">
    <source>
        <dbReference type="EMBL" id="GKV24358.1"/>
    </source>
</evidence>
<accession>A0AAV5KIG4</accession>
<evidence type="ECO:0000256" key="1">
    <source>
        <dbReference type="SAM" id="MobiDB-lite"/>
    </source>
</evidence>
<evidence type="ECO:0000313" key="3">
    <source>
        <dbReference type="Proteomes" id="UP001054252"/>
    </source>
</evidence>
<proteinExistence type="predicted"/>
<dbReference type="AlphaFoldDB" id="A0AAV5KIG4"/>
<reference evidence="2 3" key="1">
    <citation type="journal article" date="2021" name="Commun. Biol.">
        <title>The genome of Shorea leprosula (Dipterocarpaceae) highlights the ecological relevance of drought in aseasonal tropical rainforests.</title>
        <authorList>
            <person name="Ng K.K.S."/>
            <person name="Kobayashi M.J."/>
            <person name="Fawcett J.A."/>
            <person name="Hatakeyama M."/>
            <person name="Paape T."/>
            <person name="Ng C.H."/>
            <person name="Ang C.C."/>
            <person name="Tnah L.H."/>
            <person name="Lee C.T."/>
            <person name="Nishiyama T."/>
            <person name="Sese J."/>
            <person name="O'Brien M.J."/>
            <person name="Copetti D."/>
            <person name="Mohd Noor M.I."/>
            <person name="Ong R.C."/>
            <person name="Putra M."/>
            <person name="Sireger I.Z."/>
            <person name="Indrioko S."/>
            <person name="Kosugi Y."/>
            <person name="Izuno A."/>
            <person name="Isagi Y."/>
            <person name="Lee S.L."/>
            <person name="Shimizu K.K."/>
        </authorList>
    </citation>
    <scope>NUCLEOTIDE SEQUENCE [LARGE SCALE GENOMIC DNA]</scope>
    <source>
        <strain evidence="2">214</strain>
    </source>
</reference>
<feature type="region of interest" description="Disordered" evidence="1">
    <location>
        <begin position="128"/>
        <end position="198"/>
    </location>
</feature>
<dbReference type="Pfam" id="PF15370">
    <property type="entry name" value="NOPCHAP1"/>
    <property type="match status" value="1"/>
</dbReference>
<keyword evidence="3" id="KW-1185">Reference proteome</keyword>
<comment type="caution">
    <text evidence="2">The sequence shown here is derived from an EMBL/GenBank/DDBJ whole genome shotgun (WGS) entry which is preliminary data.</text>
</comment>
<dbReference type="GO" id="GO:0062064">
    <property type="term" value="F:box C/D methylation guide snoRNP complex binding"/>
    <property type="evidence" value="ECO:0007669"/>
    <property type="project" value="TreeGrafter"/>
</dbReference>
<dbReference type="EMBL" id="BPVZ01000065">
    <property type="protein sequence ID" value="GKV24358.1"/>
    <property type="molecule type" value="Genomic_DNA"/>
</dbReference>
<dbReference type="GO" id="GO:0000492">
    <property type="term" value="P:box C/D snoRNP assembly"/>
    <property type="evidence" value="ECO:0007669"/>
    <property type="project" value="InterPro"/>
</dbReference>